<evidence type="ECO:0000256" key="1">
    <source>
        <dbReference type="SAM" id="Phobius"/>
    </source>
</evidence>
<evidence type="ECO:0000313" key="3">
    <source>
        <dbReference type="Proteomes" id="UP000276133"/>
    </source>
</evidence>
<keyword evidence="1" id="KW-1133">Transmembrane helix</keyword>
<dbReference type="STRING" id="10195.A0A3M7SVZ0"/>
<protein>
    <submittedName>
        <fullName evidence="2">Spinster-like protein</fullName>
    </submittedName>
</protein>
<comment type="caution">
    <text evidence="2">The sequence shown here is derived from an EMBL/GenBank/DDBJ whole genome shotgun (WGS) entry which is preliminary data.</text>
</comment>
<evidence type="ECO:0000313" key="2">
    <source>
        <dbReference type="EMBL" id="RNA39750.1"/>
    </source>
</evidence>
<reference evidence="2 3" key="1">
    <citation type="journal article" date="2018" name="Sci. Rep.">
        <title>Genomic signatures of local adaptation to the degree of environmental predictability in rotifers.</title>
        <authorList>
            <person name="Franch-Gras L."/>
            <person name="Hahn C."/>
            <person name="Garcia-Roger E.M."/>
            <person name="Carmona M.J."/>
            <person name="Serra M."/>
            <person name="Gomez A."/>
        </authorList>
    </citation>
    <scope>NUCLEOTIDE SEQUENCE [LARGE SCALE GENOMIC DNA]</scope>
    <source>
        <strain evidence="2">HYR1</strain>
    </source>
</reference>
<keyword evidence="1" id="KW-0812">Transmembrane</keyword>
<name>A0A3M7SVZ0_BRAPC</name>
<gene>
    <name evidence="2" type="ORF">BpHYR1_012040</name>
</gene>
<dbReference type="Proteomes" id="UP000276133">
    <property type="component" value="Unassembled WGS sequence"/>
</dbReference>
<dbReference type="EMBL" id="REGN01000705">
    <property type="protein sequence ID" value="RNA39750.1"/>
    <property type="molecule type" value="Genomic_DNA"/>
</dbReference>
<feature type="transmembrane region" description="Helical" evidence="1">
    <location>
        <begin position="63"/>
        <end position="86"/>
    </location>
</feature>
<dbReference type="OrthoDB" id="3639251at2759"/>
<accession>A0A3M7SVZ0</accession>
<sequence length="118" mass="13199">MWVGVCLSVVVELVPEKLRTTGIGLYFFIISNIGGNMQTIVPSVQSAIKNAFNLTDLQAFRGALYIFFPGEYVIGSALFLLTLLVIKRDLRRLNEQGSSTSITNLLYDDYKSRNSDEE</sequence>
<keyword evidence="1" id="KW-0472">Membrane</keyword>
<dbReference type="AlphaFoldDB" id="A0A3M7SVZ0"/>
<organism evidence="2 3">
    <name type="scientific">Brachionus plicatilis</name>
    <name type="common">Marine rotifer</name>
    <name type="synonym">Brachionus muelleri</name>
    <dbReference type="NCBI Taxonomy" id="10195"/>
    <lineage>
        <taxon>Eukaryota</taxon>
        <taxon>Metazoa</taxon>
        <taxon>Spiralia</taxon>
        <taxon>Gnathifera</taxon>
        <taxon>Rotifera</taxon>
        <taxon>Eurotatoria</taxon>
        <taxon>Monogononta</taxon>
        <taxon>Pseudotrocha</taxon>
        <taxon>Ploima</taxon>
        <taxon>Brachionidae</taxon>
        <taxon>Brachionus</taxon>
    </lineage>
</organism>
<proteinExistence type="predicted"/>
<keyword evidence="3" id="KW-1185">Reference proteome</keyword>